<sequence>MWRVDSHPPHLRLLPDAPPTLLALLLALPPTPSLRDGTTNPISPLCGNPVAASIAVNEVIATLNAALLPPASAVGAEVTGLGVALSLGLPLQRFLCLLAPRYRLMLRLIFESLLLLQIPLRHLCPAPAFLPAPLYPPVPHWQILLVRALLTLVTIRGALEAEADVAGFLASCFRDVSSHRRYWRQRSLPDGRLLITTAPDPSSYFKRSLIRRRTFQWGDASLSVDDWVEDEVYDHMPMMELSVGLALRDLPIIFWNEEALSALVCSFGAFDALDTRSLRWADLDACHIRIRAPSLNVIPRRIFASVEGRRYSVHLDISWHRWILHDSVSSPPDFDVGAHDSDDDLDADDHSS</sequence>
<dbReference type="Proteomes" id="UP001327560">
    <property type="component" value="Chromosome 2"/>
</dbReference>
<name>A0AAQ3JZ35_9LILI</name>
<proteinExistence type="predicted"/>
<organism evidence="1 2">
    <name type="scientific">Canna indica</name>
    <name type="common">Indian-shot</name>
    <dbReference type="NCBI Taxonomy" id="4628"/>
    <lineage>
        <taxon>Eukaryota</taxon>
        <taxon>Viridiplantae</taxon>
        <taxon>Streptophyta</taxon>
        <taxon>Embryophyta</taxon>
        <taxon>Tracheophyta</taxon>
        <taxon>Spermatophyta</taxon>
        <taxon>Magnoliopsida</taxon>
        <taxon>Liliopsida</taxon>
        <taxon>Zingiberales</taxon>
        <taxon>Cannaceae</taxon>
        <taxon>Canna</taxon>
    </lineage>
</organism>
<accession>A0AAQ3JZ35</accession>
<reference evidence="1 2" key="1">
    <citation type="submission" date="2023-10" db="EMBL/GenBank/DDBJ databases">
        <title>Chromosome-scale genome assembly provides insights into flower coloration mechanisms of Canna indica.</title>
        <authorList>
            <person name="Li C."/>
        </authorList>
    </citation>
    <scope>NUCLEOTIDE SEQUENCE [LARGE SCALE GENOMIC DNA]</scope>
    <source>
        <tissue evidence="1">Flower</tissue>
    </source>
</reference>
<gene>
    <name evidence="1" type="ORF">Cni_G06270</name>
</gene>
<protein>
    <recommendedName>
        <fullName evidence="3">DUF4283 domain-containing protein</fullName>
    </recommendedName>
</protein>
<dbReference type="AlphaFoldDB" id="A0AAQ3JZ35"/>
<dbReference type="EMBL" id="CP136891">
    <property type="protein sequence ID" value="WOK97562.1"/>
    <property type="molecule type" value="Genomic_DNA"/>
</dbReference>
<keyword evidence="2" id="KW-1185">Reference proteome</keyword>
<evidence type="ECO:0000313" key="1">
    <source>
        <dbReference type="EMBL" id="WOK97562.1"/>
    </source>
</evidence>
<evidence type="ECO:0008006" key="3">
    <source>
        <dbReference type="Google" id="ProtNLM"/>
    </source>
</evidence>
<evidence type="ECO:0000313" key="2">
    <source>
        <dbReference type="Proteomes" id="UP001327560"/>
    </source>
</evidence>